<sequence>MAVGQSETCVESRQPESKSFDGKKKKTIKPKKNVGVKKEEGLIVHDLTEMKVAKGTRTLIATENRDIAIRECREKVAKISHECRMDNVKYRDPHFDLSQMKSFCLHGLRQEGEGAEGVSEPAAVRRVEDLYDEPKFIVDGIDSSDIKQGGMGDCWFLAACATIANMPSLLESICVARDEQVGVYGFIFFRDGEWISEVIDDQLFVTHGSYAEADDNMKAAFATEEQYINAVQRGSNALHFAKCADSNETWLPLLEKAYAKAHGDYTAIEGGFTGEGVEDMTGGVTSEIITRDILDKDRFWKEEMLKVNKELLFAAAISGVAADEVKGIITGHAYSVLKAVEINGKRLVQMRNPWGQTEWNGAWSDGSPEWTAEWMTALNHRFGEDGAFWMSYEDYLKTFTDLDRTRIFSPEWTLSQCWTQTEVTWPTRFANEEFKISLNKTGPVVLVLQQADERYFVGLEGQYMFRLHFRVRRAGEKEYFARSKQTIMGWRSVSKELTLEKGEWLVSFRVSRVKCGRARRSQYIDAFKKDQSDKFMQIARSYDFAFAKGLTDEPESEDVEEGEKVEEEQTPEVETEEQQEGEEATEEAAEETEVEVEAVEEDEDEEDTIAAIGLRAYAMDPTLSIELVPAEDTDLQADPDDNCVQSFLSAAASKDRFLSAHIGSSKF</sequence>
<dbReference type="PRINTS" id="PR00704">
    <property type="entry name" value="CALPAIN"/>
</dbReference>
<evidence type="ECO:0000256" key="2">
    <source>
        <dbReference type="ARBA" id="ARBA00022553"/>
    </source>
</evidence>
<evidence type="ECO:0000256" key="11">
    <source>
        <dbReference type="PROSITE-ProRule" id="PRU00239"/>
    </source>
</evidence>
<accession>A0AAV2Z2H6</accession>
<dbReference type="PROSITE" id="PS50203">
    <property type="entry name" value="CALPAIN_CAT"/>
    <property type="match status" value="1"/>
</dbReference>
<dbReference type="PANTHER" id="PTHR10183:SF425">
    <property type="entry name" value="CALPAIN-5"/>
    <property type="match status" value="1"/>
</dbReference>
<reference evidence="14" key="1">
    <citation type="submission" date="2022-11" db="EMBL/GenBank/DDBJ databases">
        <authorList>
            <person name="Morgan W.R."/>
            <person name="Tartar A."/>
        </authorList>
    </citation>
    <scope>NUCLEOTIDE SEQUENCE</scope>
    <source>
        <strain evidence="14">ARSEF 373</strain>
    </source>
</reference>
<keyword evidence="5" id="KW-0677">Repeat</keyword>
<feature type="domain" description="Calpain catalytic" evidence="13">
    <location>
        <begin position="125"/>
        <end position="408"/>
    </location>
</feature>
<dbReference type="AlphaFoldDB" id="A0AAV2Z2H6"/>
<dbReference type="SMART" id="SM00230">
    <property type="entry name" value="CysPc"/>
    <property type="match status" value="1"/>
</dbReference>
<dbReference type="InterPro" id="IPR022684">
    <property type="entry name" value="Calpain_cysteine_protease"/>
</dbReference>
<keyword evidence="8 11" id="KW-0788">Thiol protease</keyword>
<dbReference type="Proteomes" id="UP001146120">
    <property type="component" value="Unassembled WGS sequence"/>
</dbReference>
<feature type="region of interest" description="Disordered" evidence="12">
    <location>
        <begin position="550"/>
        <end position="606"/>
    </location>
</feature>
<dbReference type="InterPro" id="IPR038765">
    <property type="entry name" value="Papain-like_cys_pep_sf"/>
</dbReference>
<keyword evidence="6" id="KW-0863">Zinc-finger</keyword>
<feature type="region of interest" description="Disordered" evidence="12">
    <location>
        <begin position="1"/>
        <end position="27"/>
    </location>
</feature>
<feature type="compositionally biased region" description="Acidic residues" evidence="12">
    <location>
        <begin position="552"/>
        <end position="606"/>
    </location>
</feature>
<dbReference type="CDD" id="cd00044">
    <property type="entry name" value="CysPc"/>
    <property type="match status" value="1"/>
</dbReference>
<feature type="active site" evidence="10 11">
    <location>
        <position position="332"/>
    </location>
</feature>
<evidence type="ECO:0000313" key="15">
    <source>
        <dbReference type="Proteomes" id="UP001146120"/>
    </source>
</evidence>
<evidence type="ECO:0000256" key="8">
    <source>
        <dbReference type="ARBA" id="ARBA00022807"/>
    </source>
</evidence>
<evidence type="ECO:0000256" key="4">
    <source>
        <dbReference type="ARBA" id="ARBA00022723"/>
    </source>
</evidence>
<dbReference type="GO" id="GO:0004198">
    <property type="term" value="F:calcium-dependent cysteine-type endopeptidase activity"/>
    <property type="evidence" value="ECO:0007669"/>
    <property type="project" value="InterPro"/>
</dbReference>
<feature type="compositionally biased region" description="Basic and acidic residues" evidence="12">
    <location>
        <begin position="13"/>
        <end position="22"/>
    </location>
</feature>
<protein>
    <recommendedName>
        <fullName evidence="13">Calpain catalytic domain-containing protein</fullName>
    </recommendedName>
</protein>
<reference evidence="14" key="2">
    <citation type="journal article" date="2023" name="Microbiol Resour">
        <title>Decontamination and Annotation of the Draft Genome Sequence of the Oomycete Lagenidium giganteum ARSEF 373.</title>
        <authorList>
            <person name="Morgan W.R."/>
            <person name="Tartar A."/>
        </authorList>
    </citation>
    <scope>NUCLEOTIDE SEQUENCE</scope>
    <source>
        <strain evidence="14">ARSEF 373</strain>
    </source>
</reference>
<name>A0AAV2Z2H6_9STRA</name>
<comment type="similarity">
    <text evidence="1">Belongs to the peptidase C2 family.</text>
</comment>
<comment type="caution">
    <text evidence="14">The sequence shown here is derived from an EMBL/GenBank/DDBJ whole genome shotgun (WGS) entry which is preliminary data.</text>
</comment>
<dbReference type="SUPFAM" id="SSF54001">
    <property type="entry name" value="Cysteine proteinases"/>
    <property type="match status" value="1"/>
</dbReference>
<dbReference type="EMBL" id="DAKRPA010000045">
    <property type="protein sequence ID" value="DBA01573.1"/>
    <property type="molecule type" value="Genomic_DNA"/>
</dbReference>
<evidence type="ECO:0000256" key="3">
    <source>
        <dbReference type="ARBA" id="ARBA00022670"/>
    </source>
</evidence>
<feature type="active site" evidence="10 11">
    <location>
        <position position="154"/>
    </location>
</feature>
<evidence type="ECO:0000256" key="9">
    <source>
        <dbReference type="ARBA" id="ARBA00022833"/>
    </source>
</evidence>
<dbReference type="GO" id="GO:0008270">
    <property type="term" value="F:zinc ion binding"/>
    <property type="evidence" value="ECO:0007669"/>
    <property type="project" value="UniProtKB-KW"/>
</dbReference>
<keyword evidence="9" id="KW-0862">Zinc</keyword>
<dbReference type="Pfam" id="PF00648">
    <property type="entry name" value="Peptidase_C2"/>
    <property type="match status" value="1"/>
</dbReference>
<feature type="active site" evidence="10 11">
    <location>
        <position position="352"/>
    </location>
</feature>
<dbReference type="Gene3D" id="3.90.70.10">
    <property type="entry name" value="Cysteine proteinases"/>
    <property type="match status" value="1"/>
</dbReference>
<evidence type="ECO:0000256" key="5">
    <source>
        <dbReference type="ARBA" id="ARBA00022737"/>
    </source>
</evidence>
<dbReference type="GO" id="GO:0006508">
    <property type="term" value="P:proteolysis"/>
    <property type="evidence" value="ECO:0007669"/>
    <property type="project" value="UniProtKB-KW"/>
</dbReference>
<evidence type="ECO:0000256" key="7">
    <source>
        <dbReference type="ARBA" id="ARBA00022801"/>
    </source>
</evidence>
<evidence type="ECO:0000256" key="6">
    <source>
        <dbReference type="ARBA" id="ARBA00022771"/>
    </source>
</evidence>
<evidence type="ECO:0000256" key="10">
    <source>
        <dbReference type="PIRSR" id="PIRSR622684-1"/>
    </source>
</evidence>
<keyword evidence="15" id="KW-1185">Reference proteome</keyword>
<dbReference type="PANTHER" id="PTHR10183">
    <property type="entry name" value="CALPAIN"/>
    <property type="match status" value="1"/>
</dbReference>
<dbReference type="InterPro" id="IPR000169">
    <property type="entry name" value="Pept_cys_AS"/>
</dbReference>
<evidence type="ECO:0000313" key="14">
    <source>
        <dbReference type="EMBL" id="DBA01573.1"/>
    </source>
</evidence>
<evidence type="ECO:0000256" key="12">
    <source>
        <dbReference type="SAM" id="MobiDB-lite"/>
    </source>
</evidence>
<evidence type="ECO:0000259" key="13">
    <source>
        <dbReference type="PROSITE" id="PS50203"/>
    </source>
</evidence>
<proteinExistence type="inferred from homology"/>
<keyword evidence="3 11" id="KW-0645">Protease</keyword>
<keyword evidence="7 11" id="KW-0378">Hydrolase</keyword>
<dbReference type="FunFam" id="3.90.70.10:FF:000010">
    <property type="entry name" value="Calpain 15"/>
    <property type="match status" value="1"/>
</dbReference>
<dbReference type="PROSITE" id="PS00139">
    <property type="entry name" value="THIOL_PROTEASE_CYS"/>
    <property type="match status" value="1"/>
</dbReference>
<keyword evidence="4" id="KW-0479">Metal-binding</keyword>
<dbReference type="InterPro" id="IPR001300">
    <property type="entry name" value="Peptidase_C2_calpain_cat"/>
</dbReference>
<feature type="compositionally biased region" description="Polar residues" evidence="12">
    <location>
        <begin position="1"/>
        <end position="11"/>
    </location>
</feature>
<organism evidence="14 15">
    <name type="scientific">Lagenidium giganteum</name>
    <dbReference type="NCBI Taxonomy" id="4803"/>
    <lineage>
        <taxon>Eukaryota</taxon>
        <taxon>Sar</taxon>
        <taxon>Stramenopiles</taxon>
        <taxon>Oomycota</taxon>
        <taxon>Peronosporomycetes</taxon>
        <taxon>Pythiales</taxon>
        <taxon>Pythiaceae</taxon>
    </lineage>
</organism>
<gene>
    <name evidence="14" type="ORF">N0F65_011544</name>
</gene>
<keyword evidence="2" id="KW-0597">Phosphoprotein</keyword>
<evidence type="ECO:0000256" key="1">
    <source>
        <dbReference type="ARBA" id="ARBA00007623"/>
    </source>
</evidence>